<dbReference type="Pfam" id="PF20773">
    <property type="entry name" value="InhA-like_MAM"/>
    <property type="match status" value="1"/>
</dbReference>
<feature type="non-terminal residue" evidence="1">
    <location>
        <position position="1"/>
    </location>
</feature>
<gene>
    <name evidence="1" type="ORF">METZ01_LOCUS405335</name>
</gene>
<reference evidence="1" key="1">
    <citation type="submission" date="2018-05" db="EMBL/GenBank/DDBJ databases">
        <authorList>
            <person name="Lanie J.A."/>
            <person name="Ng W.-L."/>
            <person name="Kazmierczak K.M."/>
            <person name="Andrzejewski T.M."/>
            <person name="Davidsen T.M."/>
            <person name="Wayne K.J."/>
            <person name="Tettelin H."/>
            <person name="Glass J.I."/>
            <person name="Rusch D."/>
            <person name="Podicherti R."/>
            <person name="Tsui H.-C.T."/>
            <person name="Winkler M.E."/>
        </authorList>
    </citation>
    <scope>NUCLEOTIDE SEQUENCE</scope>
</reference>
<sequence>HLEDYYRLWVKDMDNSIRGYSNEWVEYLDSPDIQITSSDYKLTFKLLYRLESKSSDLPYTDDSGCVLDGWDAANVQVSKDKGMSWTTLEGSPSYNCSSCFGFKHNLNQCNTPGWTDKIDDWTDAEFDLSGFSGDTVRVRFVFASDPGWSTVDDNTLYRSGFYVDEVLISNSSDTLLYDNADDKVVLKPAHSSHWNANEFNGYNDSKSWWAGVELSAPSYAVTYDYGADGRPGTLGWEIYGPGSPFNQDTNVELDLSQWAGKRVRIAWEFISDDNHDGDTG</sequence>
<evidence type="ECO:0000313" key="1">
    <source>
        <dbReference type="EMBL" id="SVD52481.1"/>
    </source>
</evidence>
<name>A0A382W2X3_9ZZZZ</name>
<accession>A0A382W2X3</accession>
<dbReference type="EMBL" id="UINC01156200">
    <property type="protein sequence ID" value="SVD52481.1"/>
    <property type="molecule type" value="Genomic_DNA"/>
</dbReference>
<protein>
    <submittedName>
        <fullName evidence="1">Uncharacterized protein</fullName>
    </submittedName>
</protein>
<dbReference type="AlphaFoldDB" id="A0A382W2X3"/>
<organism evidence="1">
    <name type="scientific">marine metagenome</name>
    <dbReference type="NCBI Taxonomy" id="408172"/>
    <lineage>
        <taxon>unclassified sequences</taxon>
        <taxon>metagenomes</taxon>
        <taxon>ecological metagenomes</taxon>
    </lineage>
</organism>
<feature type="non-terminal residue" evidence="1">
    <location>
        <position position="280"/>
    </location>
</feature>
<proteinExistence type="predicted"/>